<evidence type="ECO:0000256" key="2">
    <source>
        <dbReference type="ARBA" id="ARBA00001911"/>
    </source>
</evidence>
<evidence type="ECO:0000256" key="8">
    <source>
        <dbReference type="ARBA" id="ARBA00023235"/>
    </source>
</evidence>
<feature type="domain" description="Myo-inositol-1-phosphate synthase GAPDH-like" evidence="10">
    <location>
        <begin position="307"/>
        <end position="420"/>
    </location>
</feature>
<dbReference type="InterPro" id="IPR013021">
    <property type="entry name" value="Myo-inos-1-P_Synthase_GAPDH"/>
</dbReference>
<dbReference type="SUPFAM" id="SSF55347">
    <property type="entry name" value="Glyceraldehyde-3-phosphate dehydrogenase-like, C-terminal domain"/>
    <property type="match status" value="1"/>
</dbReference>
<keyword evidence="6" id="KW-0398">Inositol biosynthesis</keyword>
<comment type="pathway">
    <text evidence="3">Polyol metabolism; myo-inositol biosynthesis; myo-inositol from D-glucose 6-phosphate: step 1/2.</text>
</comment>
<gene>
    <name evidence="11" type="ORF">DUNSADRAFT_16736</name>
</gene>
<evidence type="ECO:0000256" key="3">
    <source>
        <dbReference type="ARBA" id="ARBA00005117"/>
    </source>
</evidence>
<dbReference type="PANTHER" id="PTHR11510">
    <property type="entry name" value="MYO-INOSITOL-1 PHOSPHATE SYNTHASE"/>
    <property type="match status" value="1"/>
</dbReference>
<name>A0ABQ7G318_DUNSA</name>
<dbReference type="Pfam" id="PF01658">
    <property type="entry name" value="Inos-1-P_synth"/>
    <property type="match status" value="1"/>
</dbReference>
<evidence type="ECO:0000256" key="1">
    <source>
        <dbReference type="ARBA" id="ARBA00000113"/>
    </source>
</evidence>
<keyword evidence="7" id="KW-0594">Phospholipid biosynthesis</keyword>
<dbReference type="InterPro" id="IPR002587">
    <property type="entry name" value="Myo-inos-1-P_Synthase"/>
</dbReference>
<reference evidence="11" key="1">
    <citation type="submission" date="2017-08" db="EMBL/GenBank/DDBJ databases">
        <authorList>
            <person name="Polle J.E."/>
            <person name="Barry K."/>
            <person name="Cushman J."/>
            <person name="Schmutz J."/>
            <person name="Tran D."/>
            <person name="Hathwaick L.T."/>
            <person name="Yim W.C."/>
            <person name="Jenkins J."/>
            <person name="Mckie-Krisberg Z.M."/>
            <person name="Prochnik S."/>
            <person name="Lindquist E."/>
            <person name="Dockter R.B."/>
            <person name="Adam C."/>
            <person name="Molina H."/>
            <person name="Bunkerborg J."/>
            <person name="Jin E."/>
            <person name="Buchheim M."/>
            <person name="Magnuson J."/>
        </authorList>
    </citation>
    <scope>NUCLEOTIDE SEQUENCE</scope>
    <source>
        <strain evidence="11">CCAP 19/18</strain>
    </source>
</reference>
<evidence type="ECO:0000256" key="6">
    <source>
        <dbReference type="ARBA" id="ARBA00022550"/>
    </source>
</evidence>
<evidence type="ECO:0000256" key="9">
    <source>
        <dbReference type="ARBA" id="ARBA00023264"/>
    </source>
</evidence>
<dbReference type="SUPFAM" id="SSF51735">
    <property type="entry name" value="NAD(P)-binding Rossmann-fold domains"/>
    <property type="match status" value="1"/>
</dbReference>
<keyword evidence="7" id="KW-0443">Lipid metabolism</keyword>
<proteinExistence type="inferred from homology"/>
<sequence length="517" mass="56917">MKIDTFTVDSPNVQYTPEHIISRYQYGNTKLVQGEGGKWVVKPWQESFEFRTQRKVPKLGVMLVGWGGNNGTTLTAGVLANKLGITWMTKDGVKHPNYWGSLTQASTVRVANFEGEEVHAPFKGLLPMVEPNDIVLGGWDISRVNMAEAMERAQVLDWNLQQQLVPYMKDLQPLPGVYDPEFIAANQAERADNCIKGSKAEQVEVLRGQIRDFKKNSGVDKVIVLWTANTERYSQVVEGVNDTYENLMSSIAKGETEISPSSLYAVACIEEGVAFINGSPQNTFVPGLIDMAVKKNVLIGGDDFKSGQTKLKSVLVDYLVGAGIKPVSIVSYNHLGNNDGCNLSAPQTFRSKEISKSNVVDDMVQSNSILYKPGEHPDHTVVIKYVPYVGDSKRAMDEYTSEIFMGGKNTLVIHNTCEDSLLAAPIILDLVLLAELTQRIELRRDGQPFQGMHPVAVLLSYLTKAPLVPEGTPVVNALNKQRAMLENVFRACVGLGPESNMLMECGWTNREGATSSS</sequence>
<organism evidence="11 12">
    <name type="scientific">Dunaliella salina</name>
    <name type="common">Green alga</name>
    <name type="synonym">Protococcus salinus</name>
    <dbReference type="NCBI Taxonomy" id="3046"/>
    <lineage>
        <taxon>Eukaryota</taxon>
        <taxon>Viridiplantae</taxon>
        <taxon>Chlorophyta</taxon>
        <taxon>core chlorophytes</taxon>
        <taxon>Chlorophyceae</taxon>
        <taxon>CS clade</taxon>
        <taxon>Chlamydomonadales</taxon>
        <taxon>Dunaliellaceae</taxon>
        <taxon>Dunaliella</taxon>
    </lineage>
</organism>
<dbReference type="EMBL" id="MU070218">
    <property type="protein sequence ID" value="KAF5828991.1"/>
    <property type="molecule type" value="Genomic_DNA"/>
</dbReference>
<comment type="cofactor">
    <cofactor evidence="2">
        <name>NAD(+)</name>
        <dbReference type="ChEBI" id="CHEBI:57540"/>
    </cofactor>
</comment>
<evidence type="ECO:0000313" key="11">
    <source>
        <dbReference type="EMBL" id="KAF5828991.1"/>
    </source>
</evidence>
<dbReference type="Pfam" id="PF07994">
    <property type="entry name" value="NAD_binding_5"/>
    <property type="match status" value="1"/>
</dbReference>
<keyword evidence="9" id="KW-1208">Phospholipid metabolism</keyword>
<protein>
    <recommendedName>
        <fullName evidence="5">inositol-3-phosphate synthase</fullName>
        <ecNumber evidence="5">5.5.1.4</ecNumber>
    </recommendedName>
</protein>
<comment type="similarity">
    <text evidence="4">Belongs to the myo-inositol 1-phosphate synthase family.</text>
</comment>
<dbReference type="InterPro" id="IPR036291">
    <property type="entry name" value="NAD(P)-bd_dom_sf"/>
</dbReference>
<evidence type="ECO:0000259" key="10">
    <source>
        <dbReference type="Pfam" id="PF01658"/>
    </source>
</evidence>
<keyword evidence="12" id="KW-1185">Reference proteome</keyword>
<dbReference type="EC" id="5.5.1.4" evidence="5"/>
<dbReference type="Gene3D" id="3.40.50.720">
    <property type="entry name" value="NAD(P)-binding Rossmann-like Domain"/>
    <property type="match status" value="2"/>
</dbReference>
<keyword evidence="7" id="KW-0444">Lipid biosynthesis</keyword>
<evidence type="ECO:0000256" key="5">
    <source>
        <dbReference type="ARBA" id="ARBA00012125"/>
    </source>
</evidence>
<evidence type="ECO:0000256" key="7">
    <source>
        <dbReference type="ARBA" id="ARBA00023209"/>
    </source>
</evidence>
<comment type="caution">
    <text evidence="11">The sequence shown here is derived from an EMBL/GenBank/DDBJ whole genome shotgun (WGS) entry which is preliminary data.</text>
</comment>
<dbReference type="PIRSF" id="PIRSF015578">
    <property type="entry name" value="Myoinos-ppht_syn"/>
    <property type="match status" value="1"/>
</dbReference>
<keyword evidence="8" id="KW-0413">Isomerase</keyword>
<dbReference type="Proteomes" id="UP000815325">
    <property type="component" value="Unassembled WGS sequence"/>
</dbReference>
<comment type="catalytic activity">
    <reaction evidence="1">
        <text>D-glucose 6-phosphate = 1D-myo-inositol 3-phosphate</text>
        <dbReference type="Rhea" id="RHEA:10716"/>
        <dbReference type="ChEBI" id="CHEBI:58401"/>
        <dbReference type="ChEBI" id="CHEBI:61548"/>
        <dbReference type="EC" id="5.5.1.4"/>
    </reaction>
</comment>
<evidence type="ECO:0000313" key="12">
    <source>
        <dbReference type="Proteomes" id="UP000815325"/>
    </source>
</evidence>
<evidence type="ECO:0000256" key="4">
    <source>
        <dbReference type="ARBA" id="ARBA00010813"/>
    </source>
</evidence>
<accession>A0ABQ7G318</accession>